<keyword evidence="2" id="KW-0503">Monooxygenase</keyword>
<reference evidence="1" key="3">
    <citation type="journal article" date="2022" name="Sci. Total Environ.">
        <title>Prevalence, transmission, and molecular epidemiology of tet(X)-positive bacteria among humans, animals, and environmental niches in China: An epidemiological, and genomic-based study.</title>
        <authorList>
            <person name="Dong N."/>
            <person name="Zeng Y."/>
            <person name="Cai C."/>
            <person name="Sun C."/>
            <person name="Lu J."/>
            <person name="Liu C."/>
            <person name="Zhou H."/>
            <person name="Sun Q."/>
            <person name="Shu L."/>
            <person name="Wang H."/>
            <person name="Wang Y."/>
            <person name="Wang S."/>
            <person name="Wu C."/>
            <person name="Chan E.W."/>
            <person name="Chen G."/>
            <person name="Shen Z."/>
            <person name="Chen S."/>
            <person name="Zhang R."/>
        </authorList>
    </citation>
    <scope>NUCLEOTIDE SEQUENCE</scope>
    <source>
        <strain evidence="1">210</strain>
    </source>
</reference>
<sequence length="100" mass="11311">MMILIQINFDFPIQMMGENLTKNARSLAESINTEKGFISKIWIENSDTARSGGIYIFDTLENAQNYAEMHSERVKQIGATNINVEYFSINETLSSLNNGI</sequence>
<evidence type="ECO:0000313" key="1">
    <source>
        <dbReference type="EMBL" id="MDM1550294.1"/>
    </source>
</evidence>
<dbReference type="InterPro" id="IPR011008">
    <property type="entry name" value="Dimeric_a/b-barrel"/>
</dbReference>
<name>A0A7H9DXI7_9FLAO</name>
<dbReference type="InterPro" id="IPR014910">
    <property type="entry name" value="YdhR"/>
</dbReference>
<protein>
    <submittedName>
        <fullName evidence="2">Monooxygenase</fullName>
    </submittedName>
</protein>
<gene>
    <name evidence="2" type="ORF">FH779_14810</name>
    <name evidence="1" type="ORF">HX095_03635</name>
</gene>
<dbReference type="SUPFAM" id="SSF54909">
    <property type="entry name" value="Dimeric alpha+beta barrel"/>
    <property type="match status" value="1"/>
</dbReference>
<reference evidence="1" key="2">
    <citation type="submission" date="2020-06" db="EMBL/GenBank/DDBJ databases">
        <authorList>
            <person name="Dong N."/>
        </authorList>
    </citation>
    <scope>NUCLEOTIDE SEQUENCE</scope>
    <source>
        <strain evidence="1">210</strain>
    </source>
</reference>
<proteinExistence type="predicted"/>
<dbReference type="EMBL" id="CP040908">
    <property type="protein sequence ID" value="QLL59894.1"/>
    <property type="molecule type" value="Genomic_DNA"/>
</dbReference>
<keyword evidence="2" id="KW-0560">Oxidoreductase</keyword>
<organism evidence="2 3">
    <name type="scientific">Empedobacter falsenii</name>
    <dbReference type="NCBI Taxonomy" id="343874"/>
    <lineage>
        <taxon>Bacteria</taxon>
        <taxon>Pseudomonadati</taxon>
        <taxon>Bacteroidota</taxon>
        <taxon>Flavobacteriia</taxon>
        <taxon>Flavobacteriales</taxon>
        <taxon>Weeksellaceae</taxon>
        <taxon>Empedobacter</taxon>
    </lineage>
</organism>
<keyword evidence="3" id="KW-1185">Reference proteome</keyword>
<dbReference type="Pfam" id="PF08803">
    <property type="entry name" value="ydhR"/>
    <property type="match status" value="1"/>
</dbReference>
<dbReference type="Proteomes" id="UP000510643">
    <property type="component" value="Chromosome"/>
</dbReference>
<dbReference type="NCBIfam" id="NF008333">
    <property type="entry name" value="PRK11118.1"/>
    <property type="match status" value="1"/>
</dbReference>
<accession>A0A7H9DXI7</accession>
<reference evidence="2 3" key="1">
    <citation type="submission" date="2019-06" db="EMBL/GenBank/DDBJ databases">
        <title>Emergence of pandrug resistant Empedobacter falsenii in China.</title>
        <authorList>
            <person name="Dong N."/>
            <person name="Chen S."/>
            <person name="Zhang R."/>
        </authorList>
    </citation>
    <scope>NUCLEOTIDE SEQUENCE [LARGE SCALE GENOMIC DNA]</scope>
    <source>
        <strain evidence="2 3">1681-1</strain>
    </source>
</reference>
<dbReference type="PANTHER" id="PTHR39169">
    <property type="match status" value="1"/>
</dbReference>
<dbReference type="PANTHER" id="PTHR39169:SF1">
    <property type="entry name" value="MONOOXYGENASE YDHR-RELATED"/>
    <property type="match status" value="1"/>
</dbReference>
<dbReference type="GO" id="GO:0004497">
    <property type="term" value="F:monooxygenase activity"/>
    <property type="evidence" value="ECO:0007669"/>
    <property type="project" value="UniProtKB-KW"/>
</dbReference>
<dbReference type="KEGG" id="efal:FH779_14810"/>
<evidence type="ECO:0000313" key="3">
    <source>
        <dbReference type="Proteomes" id="UP000510643"/>
    </source>
</evidence>
<dbReference type="EMBL" id="JACALR010000001">
    <property type="protein sequence ID" value="MDM1550294.1"/>
    <property type="molecule type" value="Genomic_DNA"/>
</dbReference>
<dbReference type="AlphaFoldDB" id="A0A7H9DXI7"/>
<evidence type="ECO:0000313" key="2">
    <source>
        <dbReference type="EMBL" id="QLL59894.1"/>
    </source>
</evidence>
<dbReference type="Gene3D" id="3.30.70.100">
    <property type="match status" value="1"/>
</dbReference>
<dbReference type="Proteomes" id="UP001173578">
    <property type="component" value="Unassembled WGS sequence"/>
</dbReference>